<name>A0ABY9MGY3_9BACL</name>
<protein>
    <submittedName>
        <fullName evidence="1">Uncharacterized protein</fullName>
    </submittedName>
</protein>
<sequence>MLDQVYLAPRVKILQKKGGEKMKVLEYRFAIAPIFHFIASKSMEAGLHLCDGHAKQTVQLFMNDTASEKGKKRIGAIQYEGSNDYTAKEPCIVSWRFERALLPDGLKQDLEAITAFRRDQNEGPSINPNAQSIAFKFEALTDAAKETIEAITAVLKKHARS</sequence>
<reference evidence="1 2" key="1">
    <citation type="submission" date="2023-08" db="EMBL/GenBank/DDBJ databases">
        <title>Genome sequencing of the thermostable Gram positive bacteria Geobacillus proteiniphilus strain T-6.</title>
        <authorList>
            <person name="Shulami S."/>
            <person name="Shoham Y."/>
        </authorList>
    </citation>
    <scope>NUCLEOTIDE SEQUENCE [LARGE SCALE GENOMIC DNA]</scope>
    <source>
        <strain evidence="1 2">T-6</strain>
    </source>
</reference>
<keyword evidence="2" id="KW-1185">Reference proteome</keyword>
<evidence type="ECO:0000313" key="2">
    <source>
        <dbReference type="Proteomes" id="UP001223761"/>
    </source>
</evidence>
<dbReference type="RefSeq" id="WP_307898845.1">
    <property type="nucleotide sequence ID" value="NZ_CP133076.1"/>
</dbReference>
<accession>A0ABY9MGY3</accession>
<evidence type="ECO:0000313" key="1">
    <source>
        <dbReference type="EMBL" id="WMJ17292.1"/>
    </source>
</evidence>
<gene>
    <name evidence="1" type="ORF">RA955_04065</name>
</gene>
<dbReference type="EMBL" id="CP133076">
    <property type="protein sequence ID" value="WMJ17292.1"/>
    <property type="molecule type" value="Genomic_DNA"/>
</dbReference>
<dbReference type="Proteomes" id="UP001223761">
    <property type="component" value="Chromosome"/>
</dbReference>
<proteinExistence type="predicted"/>
<organism evidence="1 2">
    <name type="scientific">Geobacillus proteiniphilus</name>
    <dbReference type="NCBI Taxonomy" id="860353"/>
    <lineage>
        <taxon>Bacteria</taxon>
        <taxon>Bacillati</taxon>
        <taxon>Bacillota</taxon>
        <taxon>Bacilli</taxon>
        <taxon>Bacillales</taxon>
        <taxon>Anoxybacillaceae</taxon>
        <taxon>Geobacillus</taxon>
    </lineage>
</organism>